<feature type="non-terminal residue" evidence="1">
    <location>
        <position position="41"/>
    </location>
</feature>
<dbReference type="EMBL" id="CAJVPP010021374">
    <property type="protein sequence ID" value="CAG8742703.1"/>
    <property type="molecule type" value="Genomic_DNA"/>
</dbReference>
<reference evidence="1" key="1">
    <citation type="submission" date="2021-06" db="EMBL/GenBank/DDBJ databases">
        <authorList>
            <person name="Kallberg Y."/>
            <person name="Tangrot J."/>
            <person name="Rosling A."/>
        </authorList>
    </citation>
    <scope>NUCLEOTIDE SEQUENCE</scope>
    <source>
        <strain evidence="1">87-6 pot B 2015</strain>
    </source>
</reference>
<keyword evidence="2" id="KW-1185">Reference proteome</keyword>
<comment type="caution">
    <text evidence="1">The sequence shown here is derived from an EMBL/GenBank/DDBJ whole genome shotgun (WGS) entry which is preliminary data.</text>
</comment>
<dbReference type="Proteomes" id="UP000789375">
    <property type="component" value="Unassembled WGS sequence"/>
</dbReference>
<proteinExistence type="predicted"/>
<evidence type="ECO:0000313" key="1">
    <source>
        <dbReference type="EMBL" id="CAG8742703.1"/>
    </source>
</evidence>
<name>A0A9N9ILT0_FUNMO</name>
<evidence type="ECO:0000313" key="2">
    <source>
        <dbReference type="Proteomes" id="UP000789375"/>
    </source>
</evidence>
<organism evidence="1 2">
    <name type="scientific">Funneliformis mosseae</name>
    <name type="common">Endomycorrhizal fungus</name>
    <name type="synonym">Glomus mosseae</name>
    <dbReference type="NCBI Taxonomy" id="27381"/>
    <lineage>
        <taxon>Eukaryota</taxon>
        <taxon>Fungi</taxon>
        <taxon>Fungi incertae sedis</taxon>
        <taxon>Mucoromycota</taxon>
        <taxon>Glomeromycotina</taxon>
        <taxon>Glomeromycetes</taxon>
        <taxon>Glomerales</taxon>
        <taxon>Glomeraceae</taxon>
        <taxon>Funneliformis</taxon>
    </lineage>
</organism>
<dbReference type="AlphaFoldDB" id="A0A9N9ILT0"/>
<protein>
    <submittedName>
        <fullName evidence="1">14929_t:CDS:1</fullName>
    </submittedName>
</protein>
<gene>
    <name evidence="1" type="ORF">FMOSSE_LOCUS16241</name>
</gene>
<sequence length="41" mass="4752">MIDLQFSVNLYKDKGYLDDFYNKIADKLAKESSLKPILSIN</sequence>
<accession>A0A9N9ILT0</accession>